<comment type="caution">
    <text evidence="1">The sequence shown here is derived from an EMBL/GenBank/DDBJ whole genome shotgun (WGS) entry which is preliminary data.</text>
</comment>
<accession>A0ABU9IMW2</accession>
<evidence type="ECO:0000313" key="1">
    <source>
        <dbReference type="EMBL" id="MEL1253785.1"/>
    </source>
</evidence>
<proteinExistence type="predicted"/>
<dbReference type="Proteomes" id="UP001485226">
    <property type="component" value="Unassembled WGS sequence"/>
</dbReference>
<keyword evidence="2" id="KW-1185">Reference proteome</keyword>
<protein>
    <submittedName>
        <fullName evidence="1">Uncharacterized protein</fullName>
    </submittedName>
</protein>
<dbReference type="EMBL" id="JBBYHS010000007">
    <property type="protein sequence ID" value="MEL1253785.1"/>
    <property type="molecule type" value="Genomic_DNA"/>
</dbReference>
<name>A0ABU9IMW2_9FLAO</name>
<reference evidence="1 2" key="1">
    <citation type="submission" date="2024-04" db="EMBL/GenBank/DDBJ databases">
        <title>Flavobacterium sp. DGU38 16S ribosomal RNA gene Genome sequencing and assembly.</title>
        <authorList>
            <person name="Park S."/>
        </authorList>
    </citation>
    <scope>NUCLEOTIDE SEQUENCE [LARGE SCALE GENOMIC DNA]</scope>
    <source>
        <strain evidence="1 2">DGU38</strain>
    </source>
</reference>
<evidence type="ECO:0000313" key="2">
    <source>
        <dbReference type="Proteomes" id="UP001485226"/>
    </source>
</evidence>
<dbReference type="RefSeq" id="WP_341691510.1">
    <property type="nucleotide sequence ID" value="NZ_JBBYHS010000007.1"/>
</dbReference>
<organism evidence="1 2">
    <name type="scientific">Flavobacterium calami</name>
    <dbReference type="NCBI Taxonomy" id="3139144"/>
    <lineage>
        <taxon>Bacteria</taxon>
        <taxon>Pseudomonadati</taxon>
        <taxon>Bacteroidota</taxon>
        <taxon>Flavobacteriia</taxon>
        <taxon>Flavobacteriales</taxon>
        <taxon>Flavobacteriaceae</taxon>
        <taxon>Flavobacterium</taxon>
    </lineage>
</organism>
<sequence length="147" mass="16536">MTILLSITAQSQGLTTDVRSDENIYLNALKEYCNSPEISATAINVQFDSTVMWYDWPKKINNVNINYLDGSSEILKQIKANKGSIILVKIVPLQYKKEKFFVNVIPFLATAKGKNIDMVNGGVLSVIFNYNDEIKGFVFSENKWSGT</sequence>
<gene>
    <name evidence="1" type="ORF">AAEO57_08360</name>
</gene>